<feature type="domain" description="Myb-like" evidence="2">
    <location>
        <begin position="68"/>
        <end position="126"/>
    </location>
</feature>
<gene>
    <name evidence="4" type="ORF">PPERSA_06458</name>
</gene>
<dbReference type="SUPFAM" id="SSF46689">
    <property type="entry name" value="Homeodomain-like"/>
    <property type="match status" value="1"/>
</dbReference>
<feature type="domain" description="HTH myb-type" evidence="3">
    <location>
        <begin position="127"/>
        <end position="181"/>
    </location>
</feature>
<dbReference type="PANTHER" id="PTHR45614">
    <property type="entry name" value="MYB PROTEIN-RELATED"/>
    <property type="match status" value="1"/>
</dbReference>
<dbReference type="Proteomes" id="UP000054937">
    <property type="component" value="Unassembled WGS sequence"/>
</dbReference>
<evidence type="ECO:0000256" key="1">
    <source>
        <dbReference type="SAM" id="MobiDB-lite"/>
    </source>
</evidence>
<comment type="caution">
    <text evidence="4">The sequence shown here is derived from an EMBL/GenBank/DDBJ whole genome shotgun (WGS) entry which is preliminary data.</text>
</comment>
<dbReference type="GO" id="GO:0005634">
    <property type="term" value="C:nucleus"/>
    <property type="evidence" value="ECO:0007669"/>
    <property type="project" value="TreeGrafter"/>
</dbReference>
<organism evidence="4 5">
    <name type="scientific">Pseudocohnilembus persalinus</name>
    <name type="common">Ciliate</name>
    <dbReference type="NCBI Taxonomy" id="266149"/>
    <lineage>
        <taxon>Eukaryota</taxon>
        <taxon>Sar</taxon>
        <taxon>Alveolata</taxon>
        <taxon>Ciliophora</taxon>
        <taxon>Intramacronucleata</taxon>
        <taxon>Oligohymenophorea</taxon>
        <taxon>Scuticociliatia</taxon>
        <taxon>Philasterida</taxon>
        <taxon>Pseudocohnilembidae</taxon>
        <taxon>Pseudocohnilembus</taxon>
    </lineage>
</organism>
<dbReference type="GO" id="GO:0000978">
    <property type="term" value="F:RNA polymerase II cis-regulatory region sequence-specific DNA binding"/>
    <property type="evidence" value="ECO:0007669"/>
    <property type="project" value="TreeGrafter"/>
</dbReference>
<dbReference type="InterPro" id="IPR017930">
    <property type="entry name" value="Myb_dom"/>
</dbReference>
<dbReference type="InterPro" id="IPR001005">
    <property type="entry name" value="SANT/Myb"/>
</dbReference>
<dbReference type="InParanoid" id="A0A0V0QS39"/>
<dbReference type="PANTHER" id="PTHR45614:SF232">
    <property type="entry name" value="TRANSCRIPTION FACTOR MYB3R-2"/>
    <property type="match status" value="1"/>
</dbReference>
<dbReference type="SMART" id="SM00717">
    <property type="entry name" value="SANT"/>
    <property type="match status" value="2"/>
</dbReference>
<feature type="domain" description="HTH myb-type" evidence="3">
    <location>
        <begin position="68"/>
        <end position="126"/>
    </location>
</feature>
<dbReference type="Gene3D" id="1.10.10.60">
    <property type="entry name" value="Homeodomain-like"/>
    <property type="match status" value="2"/>
</dbReference>
<evidence type="ECO:0000313" key="5">
    <source>
        <dbReference type="Proteomes" id="UP000054937"/>
    </source>
</evidence>
<dbReference type="PROSITE" id="PS51294">
    <property type="entry name" value="HTH_MYB"/>
    <property type="match status" value="2"/>
</dbReference>
<evidence type="ECO:0000259" key="2">
    <source>
        <dbReference type="PROSITE" id="PS50090"/>
    </source>
</evidence>
<reference evidence="4 5" key="1">
    <citation type="journal article" date="2015" name="Sci. Rep.">
        <title>Genome of the facultative scuticociliatosis pathogen Pseudocohnilembus persalinus provides insight into its virulence through horizontal gene transfer.</title>
        <authorList>
            <person name="Xiong J."/>
            <person name="Wang G."/>
            <person name="Cheng J."/>
            <person name="Tian M."/>
            <person name="Pan X."/>
            <person name="Warren A."/>
            <person name="Jiang C."/>
            <person name="Yuan D."/>
            <person name="Miao W."/>
        </authorList>
    </citation>
    <scope>NUCLEOTIDE SEQUENCE [LARGE SCALE GENOMIC DNA]</scope>
    <source>
        <strain evidence="4">36N120E</strain>
    </source>
</reference>
<dbReference type="EMBL" id="LDAU01000110">
    <property type="protein sequence ID" value="KRX04824.1"/>
    <property type="molecule type" value="Genomic_DNA"/>
</dbReference>
<keyword evidence="5" id="KW-1185">Reference proteome</keyword>
<evidence type="ECO:0000259" key="3">
    <source>
        <dbReference type="PROSITE" id="PS51294"/>
    </source>
</evidence>
<feature type="compositionally biased region" description="Polar residues" evidence="1">
    <location>
        <begin position="221"/>
        <end position="257"/>
    </location>
</feature>
<proteinExistence type="predicted"/>
<dbReference type="OrthoDB" id="306004at2759"/>
<dbReference type="Pfam" id="PF13921">
    <property type="entry name" value="Myb_DNA-bind_6"/>
    <property type="match status" value="1"/>
</dbReference>
<protein>
    <submittedName>
        <fullName evidence="4">Homeodomain protein</fullName>
    </submittedName>
</protein>
<evidence type="ECO:0000313" key="4">
    <source>
        <dbReference type="EMBL" id="KRX04824.1"/>
    </source>
</evidence>
<dbReference type="InterPro" id="IPR009057">
    <property type="entry name" value="Homeodomain-like_sf"/>
</dbReference>
<keyword evidence="4" id="KW-0238">DNA-binding</keyword>
<name>A0A0V0QS39_PSEPJ</name>
<sequence length="372" mass="43650">MANQLKRLDKESLTNLDIGDDIQNQIVRKEQQINPIQNFLDQDWEYIGKITPGKNSELCKFKWLSLKKLSIQQQPWTKQEDNILLDLVAEKGKSNWSEVAKQLYLRSDTKIFRQSKKCRERYNNHLDPSIKKGAWNKKEDKLLLKLTKNSGNKWAEIAKLIKGRTENAVKNRFNAIQKKKQQYPGKENQISDDDNIYEEDEDLYLDEINENEEENQKENNSQGKNSYQGSNQNESYTNPDLTGTPTIRSPQISGLSYSSNNKMKQIEKKLSQLPSIFQKDSIQIKKAQDDFQYNSNIQNNKDSSETDIRRHSQSYTVKKNQGHNFNLEQTEYCLNLGNDENNNINNLNWQQLQYQQNENGGKYIHRELKLQY</sequence>
<dbReference type="AlphaFoldDB" id="A0A0V0QS39"/>
<feature type="region of interest" description="Disordered" evidence="1">
    <location>
        <begin position="176"/>
        <end position="197"/>
    </location>
</feature>
<accession>A0A0V0QS39</accession>
<keyword evidence="4" id="KW-0371">Homeobox</keyword>
<dbReference type="GO" id="GO:0000981">
    <property type="term" value="F:DNA-binding transcription factor activity, RNA polymerase II-specific"/>
    <property type="evidence" value="ECO:0007669"/>
    <property type="project" value="TreeGrafter"/>
</dbReference>
<dbReference type="InterPro" id="IPR050560">
    <property type="entry name" value="MYB_TF"/>
</dbReference>
<feature type="domain" description="Myb-like" evidence="2">
    <location>
        <begin position="127"/>
        <end position="177"/>
    </location>
</feature>
<feature type="region of interest" description="Disordered" evidence="1">
    <location>
        <begin position="212"/>
        <end position="257"/>
    </location>
</feature>
<dbReference type="CDD" id="cd00167">
    <property type="entry name" value="SANT"/>
    <property type="match status" value="2"/>
</dbReference>
<dbReference type="PROSITE" id="PS50090">
    <property type="entry name" value="MYB_LIKE"/>
    <property type="match status" value="2"/>
</dbReference>